<keyword evidence="1" id="KW-0812">Transmembrane</keyword>
<dbReference type="PANTHER" id="PTHR34220:SF7">
    <property type="entry name" value="SENSOR HISTIDINE KINASE YPDA"/>
    <property type="match status" value="1"/>
</dbReference>
<feature type="signal peptide" evidence="2">
    <location>
        <begin position="1"/>
        <end position="23"/>
    </location>
</feature>
<dbReference type="InterPro" id="IPR015943">
    <property type="entry name" value="WD40/YVTN_repeat-like_dom_sf"/>
</dbReference>
<feature type="domain" description="Signal transduction histidine kinase internal region" evidence="3">
    <location>
        <begin position="813"/>
        <end position="893"/>
    </location>
</feature>
<name>A0A2S7T178_9BACT</name>
<dbReference type="PANTHER" id="PTHR34220">
    <property type="entry name" value="SENSOR HISTIDINE KINASE YPDA"/>
    <property type="match status" value="1"/>
</dbReference>
<keyword evidence="1" id="KW-1133">Transmembrane helix</keyword>
<protein>
    <recommendedName>
        <fullName evidence="3">Signal transduction histidine kinase internal region domain-containing protein</fullName>
    </recommendedName>
</protein>
<dbReference type="Gene3D" id="2.130.10.10">
    <property type="entry name" value="YVTN repeat-like/Quinoprotein amine dehydrogenase"/>
    <property type="match status" value="1"/>
</dbReference>
<dbReference type="GO" id="GO:0016020">
    <property type="term" value="C:membrane"/>
    <property type="evidence" value="ECO:0007669"/>
    <property type="project" value="InterPro"/>
</dbReference>
<organism evidence="4 5">
    <name type="scientific">Flavipsychrobacter stenotrophus</name>
    <dbReference type="NCBI Taxonomy" id="2077091"/>
    <lineage>
        <taxon>Bacteria</taxon>
        <taxon>Pseudomonadati</taxon>
        <taxon>Bacteroidota</taxon>
        <taxon>Chitinophagia</taxon>
        <taxon>Chitinophagales</taxon>
        <taxon>Chitinophagaceae</taxon>
        <taxon>Flavipsychrobacter</taxon>
    </lineage>
</organism>
<gene>
    <name evidence="4" type="ORF">CJD36_004230</name>
</gene>
<dbReference type="Gene3D" id="3.30.565.10">
    <property type="entry name" value="Histidine kinase-like ATPase, C-terminal domain"/>
    <property type="match status" value="1"/>
</dbReference>
<evidence type="ECO:0000259" key="3">
    <source>
        <dbReference type="Pfam" id="PF06580"/>
    </source>
</evidence>
<feature type="chain" id="PRO_5015474191" description="Signal transduction histidine kinase internal region domain-containing protein" evidence="2">
    <location>
        <begin position="24"/>
        <end position="1023"/>
    </location>
</feature>
<feature type="transmembrane region" description="Helical" evidence="1">
    <location>
        <begin position="776"/>
        <end position="796"/>
    </location>
</feature>
<accession>A0A2S7T178</accession>
<evidence type="ECO:0000313" key="4">
    <source>
        <dbReference type="EMBL" id="PQJ12959.1"/>
    </source>
</evidence>
<evidence type="ECO:0000256" key="2">
    <source>
        <dbReference type="SAM" id="SignalP"/>
    </source>
</evidence>
<evidence type="ECO:0000313" key="5">
    <source>
        <dbReference type="Proteomes" id="UP000239872"/>
    </source>
</evidence>
<dbReference type="InterPro" id="IPR036890">
    <property type="entry name" value="HATPase_C_sf"/>
</dbReference>
<evidence type="ECO:0000256" key="1">
    <source>
        <dbReference type="SAM" id="Phobius"/>
    </source>
</evidence>
<dbReference type="Proteomes" id="UP000239872">
    <property type="component" value="Unassembled WGS sequence"/>
</dbReference>
<dbReference type="EMBL" id="PPSL01000001">
    <property type="protein sequence ID" value="PQJ12959.1"/>
    <property type="molecule type" value="Genomic_DNA"/>
</dbReference>
<dbReference type="GO" id="GO:0000155">
    <property type="term" value="F:phosphorelay sensor kinase activity"/>
    <property type="evidence" value="ECO:0007669"/>
    <property type="project" value="InterPro"/>
</dbReference>
<dbReference type="SUPFAM" id="SSF63829">
    <property type="entry name" value="Calcium-dependent phosphotriesterase"/>
    <property type="match status" value="1"/>
</dbReference>
<keyword evidence="5" id="KW-1185">Reference proteome</keyword>
<proteinExistence type="predicted"/>
<keyword evidence="2" id="KW-0732">Signal</keyword>
<sequence length="1023" mass="117185">MPGKLYRSLLLLLLCLVTGHRTAGQNAIPQTFNIYNGLPTNHIYNGIIDRNGYLWIATTKGVVKYNGYSFRIFNSSDGLPKEDVWRLVEDKRGRIWLCCITDELGYIYNDKYYGITIGQNRSSVYPHSLYRFGNGITFSTSYINGQKGAELYRIDSISASTLSIPIPPVIKDLHFTKTDSLNFIKDDTSLWATRTNIVDDSLVTSLIKNYVFRFVARGNKLVYKDYTTILYPDMERIINEYRAIAVNNYIICHSNYPSNTFIVVNIKTGIYNEVSLAKYGIKEDIQFIHNNGNADSNIYVLTANHILLFSTLSNFSKVLIDNYRHFTTDSTLDGNEIRSIYNNSMWGTIFATTSRGLAIRSALKNYFKPEPTIKLQGFNYVQGVPDEKCYWWNVSTSTLGEVDKNYSIKYSKLKNTSVINAIHPYRRDTLLIVGHNNFYMSKSSKKASVVPLTCMSVGIFSWTRTPDNKFIYSCNGGFNIATPVTHDTSNVFILDNIRLPGLVADAKGEEYWAYNNLHIDIYNNKTHQLTKYTREKLIAAGIQKVEKICIDSFNNVYILDNSQLLLFNNRHAKVLKQVSNINIKNCDIHIYKNKLIITGKIGIICLDIYGKDSLSEPVIFPNSNNYYYIYNTQIAFNKILLSTDKGFMSVDISDTGYKFAYNLKKVIDNYRFVCKYGNAAQNINYGDTLILDQEDLKLQFDIINPNGKGSVVYFTQLENNLPTQLTTNELGLPTLKPDRYYALTVNATDEIWKSNNKLIILYVKPYWYQTKIMMRLIWAGIFILLLLLIAVIILVTRKLVLNASHKKSIRMEMELKAIYSQINPHFIFNSLNSALLLISKNKMEDAYTHVSKFSRLLRSYIKSSRNKFIPVQSEILNLRNYIELQQVRFKEKFTYEINDNEIAGRSELVIPSLLLQPFVENAIEHGLLNKQGVGHLRIDFSMANDATLVCSIDDDGIGRLESRKISQLNISKEESYGDLLIKDLVAIFNKYENVHVDIKYEDKISPLTGTLVTITIRYLKTAQ</sequence>
<dbReference type="InterPro" id="IPR010559">
    <property type="entry name" value="Sig_transdc_His_kin_internal"/>
</dbReference>
<dbReference type="InterPro" id="IPR050640">
    <property type="entry name" value="Bact_2-comp_sensor_kinase"/>
</dbReference>
<keyword evidence="1" id="KW-0472">Membrane</keyword>
<reference evidence="4 5" key="1">
    <citation type="submission" date="2018-01" db="EMBL/GenBank/DDBJ databases">
        <title>A novel member of the phylum Bacteroidetes isolated from glacier ice.</title>
        <authorList>
            <person name="Liu Q."/>
            <person name="Xin Y.-H."/>
        </authorList>
    </citation>
    <scope>NUCLEOTIDE SEQUENCE [LARGE SCALE GENOMIC DNA]</scope>
    <source>
        <strain evidence="4 5">RB1R16</strain>
    </source>
</reference>
<dbReference type="Pfam" id="PF06580">
    <property type="entry name" value="His_kinase"/>
    <property type="match status" value="1"/>
</dbReference>
<dbReference type="AlphaFoldDB" id="A0A2S7T178"/>
<comment type="caution">
    <text evidence="4">The sequence shown here is derived from an EMBL/GenBank/DDBJ whole genome shotgun (WGS) entry which is preliminary data.</text>
</comment>